<comment type="caution">
    <text evidence="3">The sequence shown here is derived from an EMBL/GenBank/DDBJ whole genome shotgun (WGS) entry which is preliminary data.</text>
</comment>
<feature type="region of interest" description="Disordered" evidence="1">
    <location>
        <begin position="93"/>
        <end position="112"/>
    </location>
</feature>
<feature type="transmembrane region" description="Helical" evidence="2">
    <location>
        <begin position="160"/>
        <end position="181"/>
    </location>
</feature>
<feature type="transmembrane region" description="Helical" evidence="2">
    <location>
        <begin position="6"/>
        <end position="24"/>
    </location>
</feature>
<dbReference type="RefSeq" id="WP_163738179.1">
    <property type="nucleotide sequence ID" value="NZ_JAAGOA010000008.1"/>
</dbReference>
<reference evidence="3 4" key="1">
    <citation type="submission" date="2020-02" db="EMBL/GenBank/DDBJ databases">
        <authorList>
            <person name="Li X.-J."/>
            <person name="Han X.-M."/>
        </authorList>
    </citation>
    <scope>NUCLEOTIDE SEQUENCE [LARGE SCALE GENOMIC DNA]</scope>
    <source>
        <strain evidence="3 4">CCTCC AB 2017055</strain>
    </source>
</reference>
<gene>
    <name evidence="3" type="ORF">G1H10_13200</name>
</gene>
<evidence type="ECO:0000256" key="2">
    <source>
        <dbReference type="SAM" id="Phobius"/>
    </source>
</evidence>
<keyword evidence="4" id="KW-1185">Reference proteome</keyword>
<evidence type="ECO:0000256" key="1">
    <source>
        <dbReference type="SAM" id="MobiDB-lite"/>
    </source>
</evidence>
<dbReference type="EMBL" id="JAAGOA010000008">
    <property type="protein sequence ID" value="NEE01125.1"/>
    <property type="molecule type" value="Genomic_DNA"/>
</dbReference>
<feature type="region of interest" description="Disordered" evidence="1">
    <location>
        <begin position="227"/>
        <end position="319"/>
    </location>
</feature>
<sequence>MGYSGLIYAAIVAAWLAVLVPRWVRRNEEVERARETDAANGVRVLRRKSGPIHAPHRVVADGPDGRTIVTGDVKGLAPTSGAVPAAREGAAAARHAESSAADGRVRPRPRDGRVPAEAELRRFEQAAVDAARRRRRMLSLLFMATLLGVAGTVLGPLPSWVPIVTGTMIAGFVVVARRAAVAQTQRRRTLRKRAARERAAAADSAPENDSVAVNAEGKRIAVLDLPEEAEQPAEGTWDPVDVPLPTYVNKPKAPRVNRKIDLGGDGSWTSGRLEHTTSFELPSRPPASPVTGDGTEAAESETNASDDEMPEKRRRAVGE</sequence>
<name>A0A6L9S6M9_9ACTN</name>
<feature type="transmembrane region" description="Helical" evidence="2">
    <location>
        <begin position="137"/>
        <end position="154"/>
    </location>
</feature>
<organism evidence="3 4">
    <name type="scientific">Phytoactinopolyspora halotolerans</name>
    <dbReference type="NCBI Taxonomy" id="1981512"/>
    <lineage>
        <taxon>Bacteria</taxon>
        <taxon>Bacillati</taxon>
        <taxon>Actinomycetota</taxon>
        <taxon>Actinomycetes</taxon>
        <taxon>Jiangellales</taxon>
        <taxon>Jiangellaceae</taxon>
        <taxon>Phytoactinopolyspora</taxon>
    </lineage>
</organism>
<dbReference type="Proteomes" id="UP000475214">
    <property type="component" value="Unassembled WGS sequence"/>
</dbReference>
<evidence type="ECO:0000313" key="4">
    <source>
        <dbReference type="Proteomes" id="UP000475214"/>
    </source>
</evidence>
<evidence type="ECO:0000313" key="3">
    <source>
        <dbReference type="EMBL" id="NEE01125.1"/>
    </source>
</evidence>
<feature type="compositionally biased region" description="Acidic residues" evidence="1">
    <location>
        <begin position="296"/>
        <end position="309"/>
    </location>
</feature>
<keyword evidence="2" id="KW-0472">Membrane</keyword>
<feature type="compositionally biased region" description="Low complexity" evidence="1">
    <location>
        <begin position="93"/>
        <end position="102"/>
    </location>
</feature>
<keyword evidence="2" id="KW-0812">Transmembrane</keyword>
<keyword evidence="2" id="KW-1133">Transmembrane helix</keyword>
<accession>A0A6L9S6M9</accession>
<proteinExistence type="predicted"/>
<dbReference type="AlphaFoldDB" id="A0A6L9S6M9"/>
<feature type="compositionally biased region" description="Basic and acidic residues" evidence="1">
    <location>
        <begin position="103"/>
        <end position="112"/>
    </location>
</feature>
<protein>
    <submittedName>
        <fullName evidence="3">Uncharacterized protein</fullName>
    </submittedName>
</protein>